<dbReference type="GO" id="GO:0022900">
    <property type="term" value="P:electron transport chain"/>
    <property type="evidence" value="ECO:0007669"/>
    <property type="project" value="InterPro"/>
</dbReference>
<dbReference type="AlphaFoldDB" id="A0A0C1QYN6"/>
<comment type="caution">
    <text evidence="7">The sequence shown here is derived from an EMBL/GenBank/DDBJ whole genome shotgun (WGS) entry which is preliminary data.</text>
</comment>
<evidence type="ECO:0000256" key="3">
    <source>
        <dbReference type="ARBA" id="ARBA00022660"/>
    </source>
</evidence>
<proteinExistence type="predicted"/>
<dbReference type="InterPro" id="IPR038532">
    <property type="entry name" value="NDUFS4-like_sf"/>
</dbReference>
<dbReference type="Proteomes" id="UP000031258">
    <property type="component" value="Unassembled WGS sequence"/>
</dbReference>
<name>A0A0C1QYN6_9RICK</name>
<dbReference type="RefSeq" id="WP_039457219.1">
    <property type="nucleotide sequence ID" value="NZ_JSWE01000124.1"/>
</dbReference>
<evidence type="ECO:0000313" key="7">
    <source>
        <dbReference type="EMBL" id="KIE05095.1"/>
    </source>
</evidence>
<keyword evidence="7" id="KW-0830">Ubiquinone</keyword>
<keyword evidence="6" id="KW-0472">Membrane</keyword>
<evidence type="ECO:0000256" key="1">
    <source>
        <dbReference type="ARBA" id="ARBA00004370"/>
    </source>
</evidence>
<keyword evidence="8" id="KW-1185">Reference proteome</keyword>
<organism evidence="7 8">
    <name type="scientific">Candidatus Jidaibacter acanthamoebae</name>
    <dbReference type="NCBI Taxonomy" id="86105"/>
    <lineage>
        <taxon>Bacteria</taxon>
        <taxon>Pseudomonadati</taxon>
        <taxon>Pseudomonadota</taxon>
        <taxon>Alphaproteobacteria</taxon>
        <taxon>Rickettsiales</taxon>
        <taxon>Candidatus Midichloriaceae</taxon>
        <taxon>Candidatus Jidaibacter</taxon>
    </lineage>
</organism>
<dbReference type="Gene3D" id="3.30.160.190">
    <property type="entry name" value="atu1810 like domain"/>
    <property type="match status" value="1"/>
</dbReference>
<dbReference type="InterPro" id="IPR006885">
    <property type="entry name" value="NADH_UbQ_FeS_4_mit-like"/>
</dbReference>
<dbReference type="GO" id="GO:0016020">
    <property type="term" value="C:membrane"/>
    <property type="evidence" value="ECO:0007669"/>
    <property type="project" value="UniProtKB-SubCell"/>
</dbReference>
<dbReference type="EMBL" id="JSWE01000124">
    <property type="protein sequence ID" value="KIE05095.1"/>
    <property type="molecule type" value="Genomic_DNA"/>
</dbReference>
<dbReference type="STRING" id="86105.NF27_EY01910"/>
<protein>
    <submittedName>
        <fullName evidence="7">NADH-ubiquinone oxidoreductase family protein</fullName>
    </submittedName>
</protein>
<sequence>MTARIYKPCRTAMQSGVQRTKEWILEYIPQNSRFIDPIMGWTGAEDMMANEVSLHFNTKDEAIAYASKHNIEFKLEEPNEPKKRKPRPYVDNYKYHPLRENV</sequence>
<keyword evidence="3" id="KW-0679">Respiratory chain</keyword>
<evidence type="ECO:0000256" key="5">
    <source>
        <dbReference type="ARBA" id="ARBA00022982"/>
    </source>
</evidence>
<dbReference type="OrthoDB" id="9799572at2"/>
<keyword evidence="4" id="KW-0809">Transit peptide</keyword>
<dbReference type="PANTHER" id="PTHR12219:SF8">
    <property type="entry name" value="NADH DEHYDROGENASE [UBIQUINONE] IRON-SULFUR PROTEIN 4, MITOCHONDRIAL"/>
    <property type="match status" value="1"/>
</dbReference>
<gene>
    <name evidence="7" type="ORF">NF27_EY01910</name>
</gene>
<evidence type="ECO:0000313" key="8">
    <source>
        <dbReference type="Proteomes" id="UP000031258"/>
    </source>
</evidence>
<reference evidence="7 8" key="1">
    <citation type="submission" date="2014-11" db="EMBL/GenBank/DDBJ databases">
        <title>A Rickettsiales Symbiont of Amoebae With Ancient Features.</title>
        <authorList>
            <person name="Schulz F."/>
            <person name="Martijn J."/>
            <person name="Wascher F."/>
            <person name="Kostanjsek R."/>
            <person name="Ettema T.J."/>
            <person name="Horn M."/>
        </authorList>
    </citation>
    <scope>NUCLEOTIDE SEQUENCE [LARGE SCALE GENOMIC DNA]</scope>
    <source>
        <strain evidence="7 8">UWC36</strain>
    </source>
</reference>
<dbReference type="Pfam" id="PF04800">
    <property type="entry name" value="NDUS4"/>
    <property type="match status" value="1"/>
</dbReference>
<keyword evidence="2" id="KW-0813">Transport</keyword>
<dbReference type="PANTHER" id="PTHR12219">
    <property type="entry name" value="NADH-UBIQUINONE OXIDOREDUCTASE"/>
    <property type="match status" value="1"/>
</dbReference>
<evidence type="ECO:0000256" key="2">
    <source>
        <dbReference type="ARBA" id="ARBA00022448"/>
    </source>
</evidence>
<comment type="subcellular location">
    <subcellularLocation>
        <location evidence="1">Membrane</location>
    </subcellularLocation>
</comment>
<accession>A0A0C1QYN6</accession>
<evidence type="ECO:0000256" key="4">
    <source>
        <dbReference type="ARBA" id="ARBA00022946"/>
    </source>
</evidence>
<keyword evidence="5" id="KW-0249">Electron transport</keyword>
<evidence type="ECO:0000256" key="6">
    <source>
        <dbReference type="ARBA" id="ARBA00023136"/>
    </source>
</evidence>